<organism evidence="10 11">
    <name type="scientific">Clostridium rhizosphaerae</name>
    <dbReference type="NCBI Taxonomy" id="2803861"/>
    <lineage>
        <taxon>Bacteria</taxon>
        <taxon>Bacillati</taxon>
        <taxon>Bacillota</taxon>
        <taxon>Clostridia</taxon>
        <taxon>Eubacteriales</taxon>
        <taxon>Clostridiaceae</taxon>
        <taxon>Clostridium</taxon>
    </lineage>
</organism>
<keyword evidence="3" id="KW-0805">Transcription regulation</keyword>
<dbReference type="EMBL" id="JAESWC010000007">
    <property type="protein sequence ID" value="MBL4936596.1"/>
    <property type="molecule type" value="Genomic_DNA"/>
</dbReference>
<dbReference type="Pfam" id="PF00196">
    <property type="entry name" value="GerE"/>
    <property type="match status" value="1"/>
</dbReference>
<dbReference type="Gene3D" id="3.40.50.2300">
    <property type="match status" value="1"/>
</dbReference>
<accession>A0ABS1TBE0</accession>
<dbReference type="PROSITE" id="PS00622">
    <property type="entry name" value="HTH_LUXR_1"/>
    <property type="match status" value="1"/>
</dbReference>
<evidence type="ECO:0000259" key="8">
    <source>
        <dbReference type="PROSITE" id="PS50043"/>
    </source>
</evidence>
<keyword evidence="11" id="KW-1185">Reference proteome</keyword>
<keyword evidence="5" id="KW-0804">Transcription</keyword>
<comment type="caution">
    <text evidence="10">The sequence shown here is derived from an EMBL/GenBank/DDBJ whole genome shotgun (WGS) entry which is preliminary data.</text>
</comment>
<dbReference type="SUPFAM" id="SSF46894">
    <property type="entry name" value="C-terminal effector domain of the bipartite response regulators"/>
    <property type="match status" value="1"/>
</dbReference>
<evidence type="ECO:0000256" key="2">
    <source>
        <dbReference type="ARBA" id="ARBA00022553"/>
    </source>
</evidence>
<evidence type="ECO:0000256" key="6">
    <source>
        <dbReference type="ARBA" id="ARBA00024867"/>
    </source>
</evidence>
<dbReference type="PROSITE" id="PS50110">
    <property type="entry name" value="RESPONSE_REGULATORY"/>
    <property type="match status" value="1"/>
</dbReference>
<dbReference type="PRINTS" id="PR00038">
    <property type="entry name" value="HTHLUXR"/>
</dbReference>
<keyword evidence="2 7" id="KW-0597">Phosphoprotein</keyword>
<dbReference type="PANTHER" id="PTHR43214:SF39">
    <property type="entry name" value="TRANSCRIPTIONAL REGULATORY PROTEIN DEGU"/>
    <property type="match status" value="1"/>
</dbReference>
<evidence type="ECO:0000313" key="10">
    <source>
        <dbReference type="EMBL" id="MBL4936596.1"/>
    </source>
</evidence>
<protein>
    <recommendedName>
        <fullName evidence="1">Stage 0 sporulation protein A homolog</fullName>
    </recommendedName>
</protein>
<sequence>MKGEIKVLIADDHAIIREGLKRIISFEEDIEIVGEAEDGDKVISLLERIVPDVVLLDCNMPIKNGIEVLKSIKNNSETIKVIMLTIENDRNTIHAAIHIGADGYVLKDSAGTEIVNAIRMVYKGEKYIDKSLVSMLFLDIKSKDRKYSSALDKLSKREIEVLIKISKGLSNKEIGEQLFLSEKTIKNYATNLFRKIDVDDRVQATIFAIENKIEEYYKKRYSEE</sequence>
<name>A0ABS1TBE0_9CLOT</name>
<comment type="function">
    <text evidence="6">May play the central regulatory role in sporulation. It may be an element of the effector pathway responsible for the activation of sporulation genes in response to nutritional stress. Spo0A may act in concert with spo0H (a sigma factor) to control the expression of some genes that are critical to the sporulation process.</text>
</comment>
<dbReference type="SMART" id="SM00448">
    <property type="entry name" value="REC"/>
    <property type="match status" value="1"/>
</dbReference>
<evidence type="ECO:0000313" key="11">
    <source>
        <dbReference type="Proteomes" id="UP000632377"/>
    </source>
</evidence>
<dbReference type="Pfam" id="PF00072">
    <property type="entry name" value="Response_reg"/>
    <property type="match status" value="1"/>
</dbReference>
<evidence type="ECO:0000256" key="1">
    <source>
        <dbReference type="ARBA" id="ARBA00018672"/>
    </source>
</evidence>
<proteinExistence type="predicted"/>
<dbReference type="InterPro" id="IPR011006">
    <property type="entry name" value="CheY-like_superfamily"/>
</dbReference>
<feature type="domain" description="HTH luxR-type" evidence="8">
    <location>
        <begin position="147"/>
        <end position="212"/>
    </location>
</feature>
<dbReference type="InterPro" id="IPR058245">
    <property type="entry name" value="NreC/VraR/RcsB-like_REC"/>
</dbReference>
<evidence type="ECO:0000259" key="9">
    <source>
        <dbReference type="PROSITE" id="PS50110"/>
    </source>
</evidence>
<dbReference type="SUPFAM" id="SSF52172">
    <property type="entry name" value="CheY-like"/>
    <property type="match status" value="1"/>
</dbReference>
<dbReference type="Proteomes" id="UP000632377">
    <property type="component" value="Unassembled WGS sequence"/>
</dbReference>
<dbReference type="InterPro" id="IPR001789">
    <property type="entry name" value="Sig_transdc_resp-reg_receiver"/>
</dbReference>
<evidence type="ECO:0000256" key="5">
    <source>
        <dbReference type="ARBA" id="ARBA00023163"/>
    </source>
</evidence>
<dbReference type="PANTHER" id="PTHR43214">
    <property type="entry name" value="TWO-COMPONENT RESPONSE REGULATOR"/>
    <property type="match status" value="1"/>
</dbReference>
<reference evidence="10 11" key="1">
    <citation type="submission" date="2021-01" db="EMBL/GenBank/DDBJ databases">
        <title>Genome public.</title>
        <authorList>
            <person name="Liu C."/>
            <person name="Sun Q."/>
        </authorList>
    </citation>
    <scope>NUCLEOTIDE SEQUENCE [LARGE SCALE GENOMIC DNA]</scope>
    <source>
        <strain evidence="10 11">YIM B02515</strain>
    </source>
</reference>
<feature type="modified residue" description="4-aspartylphosphate" evidence="7">
    <location>
        <position position="57"/>
    </location>
</feature>
<evidence type="ECO:0000256" key="4">
    <source>
        <dbReference type="ARBA" id="ARBA00023125"/>
    </source>
</evidence>
<dbReference type="InterPro" id="IPR016032">
    <property type="entry name" value="Sig_transdc_resp-reg_C-effctor"/>
</dbReference>
<keyword evidence="4" id="KW-0238">DNA-binding</keyword>
<dbReference type="CDD" id="cd17535">
    <property type="entry name" value="REC_NarL-like"/>
    <property type="match status" value="1"/>
</dbReference>
<dbReference type="InterPro" id="IPR000792">
    <property type="entry name" value="Tscrpt_reg_LuxR_C"/>
</dbReference>
<dbReference type="InterPro" id="IPR039420">
    <property type="entry name" value="WalR-like"/>
</dbReference>
<dbReference type="SMART" id="SM00421">
    <property type="entry name" value="HTH_LUXR"/>
    <property type="match status" value="1"/>
</dbReference>
<dbReference type="CDD" id="cd06170">
    <property type="entry name" value="LuxR_C_like"/>
    <property type="match status" value="1"/>
</dbReference>
<feature type="domain" description="Response regulatory" evidence="9">
    <location>
        <begin position="6"/>
        <end position="122"/>
    </location>
</feature>
<gene>
    <name evidence="10" type="ORF">JK636_12590</name>
</gene>
<evidence type="ECO:0000256" key="3">
    <source>
        <dbReference type="ARBA" id="ARBA00023015"/>
    </source>
</evidence>
<dbReference type="PROSITE" id="PS50043">
    <property type="entry name" value="HTH_LUXR_2"/>
    <property type="match status" value="1"/>
</dbReference>
<evidence type="ECO:0000256" key="7">
    <source>
        <dbReference type="PROSITE-ProRule" id="PRU00169"/>
    </source>
</evidence>